<accession>A0AAU7V9A0</accession>
<name>A0AAU7V9A0_9ACTO</name>
<dbReference type="EMBL" id="CP138335">
    <property type="protein sequence ID" value="XBW08236.1"/>
    <property type="molecule type" value="Genomic_DNA"/>
</dbReference>
<dbReference type="KEGG" id="sapp:SAC06_01370"/>
<dbReference type="AlphaFoldDB" id="A0AAU7V9A0"/>
<sequence>MNLEGAVGSIGPNEYSDDPEFLMELVTGQWLTAAEGQIPALCIDGRPAHEGPFRLTPRSAGGTVGLWVAAALATPPGTELPALDEVVSGLDRAGLAIGAHRGPGTGSGCGAADGLVPILGNLLEQRGHAQHLLNLMDAGRMDATLVERVEEVAGLVTQSGTDLVEAVAAAPNAQILDLVGDHAESATVLNYRRGTTLNTPALAEAYRPAPQAFVVDAWAFPASAAALAELVPAPSERLVTALAAFNAASVLTLASPEMLLVQVD</sequence>
<dbReference type="Pfam" id="PF18484">
    <property type="entry name" value="CDCA"/>
    <property type="match status" value="1"/>
</dbReference>
<evidence type="ECO:0000313" key="1">
    <source>
        <dbReference type="EMBL" id="XBW08236.1"/>
    </source>
</evidence>
<dbReference type="RefSeq" id="WP_350258435.1">
    <property type="nucleotide sequence ID" value="NZ_CP138335.1"/>
</dbReference>
<dbReference type="SUPFAM" id="SSF159779">
    <property type="entry name" value="CdCA1 repeat-like"/>
    <property type="match status" value="1"/>
</dbReference>
<reference evidence="1" key="1">
    <citation type="submission" date="2023-11" db="EMBL/GenBank/DDBJ databases">
        <title>Scrofimicrobium hongkongense sp. nov., isolated from a patient with peritonitis.</title>
        <authorList>
            <person name="Lao H.Y."/>
            <person name="Wong A.Y.P."/>
            <person name="Ng T.L."/>
            <person name="Wong R.Y.L."/>
            <person name="Yau M.C.Y."/>
            <person name="Lam J.Y.W."/>
            <person name="Siu G.K.H."/>
        </authorList>
    </citation>
    <scope>NUCLEOTIDE SEQUENCE</scope>
    <source>
        <strain evidence="1">R131</strain>
    </source>
</reference>
<protein>
    <submittedName>
        <fullName evidence="1">Cadmium-containing carbonic anhydrase</fullName>
    </submittedName>
</protein>
<gene>
    <name evidence="1" type="ORF">SAC06_01370</name>
</gene>
<organism evidence="1">
    <name type="scientific">Scrofimicrobium appendicitidis</name>
    <dbReference type="NCBI Taxonomy" id="3079930"/>
    <lineage>
        <taxon>Bacteria</taxon>
        <taxon>Bacillati</taxon>
        <taxon>Actinomycetota</taxon>
        <taxon>Actinomycetes</taxon>
        <taxon>Actinomycetales</taxon>
        <taxon>Actinomycetaceae</taxon>
        <taxon>Scrofimicrobium</taxon>
    </lineage>
</organism>
<dbReference type="InterPro" id="IPR040931">
    <property type="entry name" value="CDCA"/>
</dbReference>
<proteinExistence type="predicted"/>